<keyword evidence="1" id="KW-1133">Transmembrane helix</keyword>
<dbReference type="PANTHER" id="PTHR34978:SF3">
    <property type="entry name" value="SLR0241 PROTEIN"/>
    <property type="match status" value="1"/>
</dbReference>
<dbReference type="OrthoDB" id="9778515at2"/>
<evidence type="ECO:0000313" key="4">
    <source>
        <dbReference type="EMBL" id="KLU22949.1"/>
    </source>
</evidence>
<dbReference type="CDD" id="cd07341">
    <property type="entry name" value="M56_BlaR1_MecR1_like"/>
    <property type="match status" value="1"/>
</dbReference>
<proteinExistence type="predicted"/>
<dbReference type="Pfam" id="PF05569">
    <property type="entry name" value="Peptidase_M56"/>
    <property type="match status" value="1"/>
</dbReference>
<feature type="transmembrane region" description="Helical" evidence="1">
    <location>
        <begin position="6"/>
        <end position="23"/>
    </location>
</feature>
<protein>
    <recommendedName>
        <fullName evidence="6">Peptidase M56 domain-containing protein</fullName>
    </recommendedName>
</protein>
<sequence length="521" mass="57271">MLTWMAYAILVSLVLAIAALCAEHLARRRRAASRWYWLIAITTSLLIPTAMSSISIKVPQVFSPTVSQKVVALRQVTSAHLSPLTWIDVTIAPSRLETMDAVLKRGWCVASLALSFLLFVSALHLHSRKRKWEKGTVAGTAVYISENVGPAVVGLIRPRIVVPTWLTHSSLAQQSAVISHEKSHIAAGDPQLLAICLCLIVLMPWNFPIWWQLRRLRCAIEIDCDARVLKGGQDFTTYGETLIAVGERQSRYIGSVAGMSESRSFLERRLRIMTHKAVKPRLITAAFLVCSSTALVVFAAQVSPPDMTQPSDDHQYIHLAPDIVDRFVGTYKANEFSVLRVTRDGDRILTTFTGERTIENFPESATQIYAPSVKGTISFDIDQQGHVTRAVLHQFGNTLEMQPIDLASAQQIEAFVADKIKTQTATPGSEAALRSLIGGLVAGNPNYAELSPALANATREQLPRLRESLNRLGTLQTLTFIGVGGKGWDVYQARFEHGFTIWRLALLSNGIIDGALVTSGP</sequence>
<comment type="caution">
    <text evidence="4">The sequence shown here is derived from an EMBL/GenBank/DDBJ whole genome shotgun (WGS) entry which is preliminary data.</text>
</comment>
<dbReference type="Pfam" id="PF11954">
    <property type="entry name" value="DUF3471"/>
    <property type="match status" value="1"/>
</dbReference>
<feature type="transmembrane region" description="Helical" evidence="1">
    <location>
        <begin position="104"/>
        <end position="125"/>
    </location>
</feature>
<gene>
    <name evidence="4" type="ORF">EOS_27865</name>
</gene>
<dbReference type="InterPro" id="IPR052173">
    <property type="entry name" value="Beta-lactam_resp_regulator"/>
</dbReference>
<name>A0A0J1CQM3_9BURK</name>
<accession>A0A0J1CQM3</accession>
<evidence type="ECO:0000259" key="2">
    <source>
        <dbReference type="Pfam" id="PF05569"/>
    </source>
</evidence>
<dbReference type="PANTHER" id="PTHR34978">
    <property type="entry name" value="POSSIBLE SENSOR-TRANSDUCER PROTEIN BLAR"/>
    <property type="match status" value="1"/>
</dbReference>
<evidence type="ECO:0000313" key="5">
    <source>
        <dbReference type="Proteomes" id="UP000035963"/>
    </source>
</evidence>
<keyword evidence="1" id="KW-0472">Membrane</keyword>
<evidence type="ECO:0000259" key="3">
    <source>
        <dbReference type="Pfam" id="PF11954"/>
    </source>
</evidence>
<feature type="transmembrane region" description="Helical" evidence="1">
    <location>
        <begin position="35"/>
        <end position="56"/>
    </location>
</feature>
<dbReference type="InterPro" id="IPR008756">
    <property type="entry name" value="Peptidase_M56"/>
</dbReference>
<evidence type="ECO:0008006" key="6">
    <source>
        <dbReference type="Google" id="ProtNLM"/>
    </source>
</evidence>
<dbReference type="EMBL" id="AEJF01000168">
    <property type="protein sequence ID" value="KLU22949.1"/>
    <property type="molecule type" value="Genomic_DNA"/>
</dbReference>
<dbReference type="AlphaFoldDB" id="A0A0J1CQM3"/>
<reference evidence="4 5" key="1">
    <citation type="journal article" date="2015" name="Genome Announc.">
        <title>Draft Genome Sequence of Burkholderia sp. Strain PML1(12), an Ectomycorrhizosphere-Inhabiting Bacterium with Effective Mineral-Weathering Ability.</title>
        <authorList>
            <person name="Uroz S."/>
            <person name="Oger P."/>
        </authorList>
    </citation>
    <scope>NUCLEOTIDE SEQUENCE [LARGE SCALE GENOMIC DNA]</scope>
    <source>
        <strain evidence="5">PML1(12)</strain>
    </source>
</reference>
<dbReference type="PATRIC" id="fig|908627.4.peg.6233"/>
<dbReference type="Proteomes" id="UP000035963">
    <property type="component" value="Unassembled WGS sequence"/>
</dbReference>
<feature type="domain" description="Peptidase M56" evidence="2">
    <location>
        <begin position="12"/>
        <end position="271"/>
    </location>
</feature>
<keyword evidence="1" id="KW-0812">Transmembrane</keyword>
<feature type="domain" description="Peptidase S12 Pab87-related C-terminal" evidence="3">
    <location>
        <begin position="321"/>
        <end position="395"/>
    </location>
</feature>
<evidence type="ECO:0000256" key="1">
    <source>
        <dbReference type="SAM" id="Phobius"/>
    </source>
</evidence>
<keyword evidence="5" id="KW-1185">Reference proteome</keyword>
<organism evidence="4 5">
    <name type="scientific">Caballeronia mineralivorans PML1(12)</name>
    <dbReference type="NCBI Taxonomy" id="908627"/>
    <lineage>
        <taxon>Bacteria</taxon>
        <taxon>Pseudomonadati</taxon>
        <taxon>Pseudomonadota</taxon>
        <taxon>Betaproteobacteria</taxon>
        <taxon>Burkholderiales</taxon>
        <taxon>Burkholderiaceae</taxon>
        <taxon>Caballeronia</taxon>
    </lineage>
</organism>
<dbReference type="InterPro" id="IPR021860">
    <property type="entry name" value="Peptidase_S12_Pab87-rel_C"/>
</dbReference>
<feature type="transmembrane region" description="Helical" evidence="1">
    <location>
        <begin position="192"/>
        <end position="211"/>
    </location>
</feature>